<reference evidence="2" key="1">
    <citation type="submission" date="2011-11" db="EMBL/GenBank/DDBJ databases">
        <title>The Genome Sequence of Fusarium oxysporum Cotton.</title>
        <authorList>
            <consortium name="The Broad Institute Genome Sequencing Platform"/>
            <person name="Ma L.-J."/>
            <person name="Gale L.R."/>
            <person name="Schwartz D.C."/>
            <person name="Zhou S."/>
            <person name="Corby-Kistler H."/>
            <person name="Young S.K."/>
            <person name="Zeng Q."/>
            <person name="Gargeya S."/>
            <person name="Fitzgerald M."/>
            <person name="Haas B."/>
            <person name="Abouelleil A."/>
            <person name="Alvarado L."/>
            <person name="Arachchi H.M."/>
            <person name="Berlin A."/>
            <person name="Brown A."/>
            <person name="Chapman S.B."/>
            <person name="Chen Z."/>
            <person name="Dunbar C."/>
            <person name="Freedman E."/>
            <person name="Gearin G."/>
            <person name="Goldberg J."/>
            <person name="Griggs A."/>
            <person name="Gujja S."/>
            <person name="Heiman D."/>
            <person name="Howarth C."/>
            <person name="Larson L."/>
            <person name="Lui A."/>
            <person name="MacDonald P.J.P."/>
            <person name="Montmayeur A."/>
            <person name="Murphy C."/>
            <person name="Neiman D."/>
            <person name="Pearson M."/>
            <person name="Priest M."/>
            <person name="Roberts A."/>
            <person name="Saif S."/>
            <person name="Shea T."/>
            <person name="Shenoy N."/>
            <person name="Sisk P."/>
            <person name="Stolte C."/>
            <person name="Sykes S."/>
            <person name="Wortman J."/>
            <person name="Nusbaum C."/>
            <person name="Birren B."/>
        </authorList>
    </citation>
    <scope>NUCLEOTIDE SEQUENCE [LARGE SCALE GENOMIC DNA]</scope>
    <source>
        <strain evidence="2">25433</strain>
    </source>
</reference>
<evidence type="ECO:0000313" key="2">
    <source>
        <dbReference type="EMBL" id="EXM14547.1"/>
    </source>
</evidence>
<feature type="region of interest" description="Disordered" evidence="1">
    <location>
        <begin position="48"/>
        <end position="73"/>
    </location>
</feature>
<organism evidence="2">
    <name type="scientific">Fusarium oxysporum f. sp. vasinfectum 25433</name>
    <dbReference type="NCBI Taxonomy" id="1089449"/>
    <lineage>
        <taxon>Eukaryota</taxon>
        <taxon>Fungi</taxon>
        <taxon>Dikarya</taxon>
        <taxon>Ascomycota</taxon>
        <taxon>Pezizomycotina</taxon>
        <taxon>Sordariomycetes</taxon>
        <taxon>Hypocreomycetidae</taxon>
        <taxon>Hypocreales</taxon>
        <taxon>Nectriaceae</taxon>
        <taxon>Fusarium</taxon>
        <taxon>Fusarium oxysporum species complex</taxon>
    </lineage>
</organism>
<reference evidence="2" key="2">
    <citation type="submission" date="2012-05" db="EMBL/GenBank/DDBJ databases">
        <title>The Genome Annotation of Fusarium oxysporum Cotton.</title>
        <authorList>
            <consortium name="The Broad Institute Genomics Platform"/>
            <person name="Ma L.-J."/>
            <person name="Corby-Kistler H."/>
            <person name="Broz K."/>
            <person name="Gale L.R."/>
            <person name="Jonkers W."/>
            <person name="O'Donnell K."/>
            <person name="Ploetz R."/>
            <person name="Steinberg C."/>
            <person name="Schwartz D.C."/>
            <person name="VanEtten H."/>
            <person name="Zhou S."/>
            <person name="Young S.K."/>
            <person name="Zeng Q."/>
            <person name="Gargeya S."/>
            <person name="Fitzgerald M."/>
            <person name="Abouelleil A."/>
            <person name="Alvarado L."/>
            <person name="Chapman S.B."/>
            <person name="Gainer-Dewar J."/>
            <person name="Goldberg J."/>
            <person name="Griggs A."/>
            <person name="Gujja S."/>
            <person name="Hansen M."/>
            <person name="Howarth C."/>
            <person name="Imamovic A."/>
            <person name="Ireland A."/>
            <person name="Larimer J."/>
            <person name="McCowan C."/>
            <person name="Murphy C."/>
            <person name="Pearson M."/>
            <person name="Poon T.W."/>
            <person name="Priest M."/>
            <person name="Roberts A."/>
            <person name="Saif S."/>
            <person name="Shea T."/>
            <person name="Sykes S."/>
            <person name="Wortman J."/>
            <person name="Nusbaum C."/>
            <person name="Birren B."/>
        </authorList>
    </citation>
    <scope>NUCLEOTIDE SEQUENCE</scope>
    <source>
        <strain evidence="2">25433</strain>
    </source>
</reference>
<dbReference type="OrthoDB" id="5106416at2759"/>
<evidence type="ECO:0000256" key="1">
    <source>
        <dbReference type="SAM" id="MobiDB-lite"/>
    </source>
</evidence>
<accession>X0L0F3</accession>
<dbReference type="EMBL" id="JH658054">
    <property type="protein sequence ID" value="EXM14547.1"/>
    <property type="molecule type" value="Genomic_DNA"/>
</dbReference>
<proteinExistence type="predicted"/>
<dbReference type="AlphaFoldDB" id="X0L0F3"/>
<name>X0L0F3_FUSOX</name>
<sequence>MTQLLHEKTNGFIIDTQLPPEVSESIRKPNYAPKPLNAVDWTALAGSDDTIDFNLGRPASDEEDEGEGEKEEE</sequence>
<dbReference type="HOGENOM" id="CLU_205452_0_0_1"/>
<gene>
    <name evidence="2" type="ORF">FOTG_17056</name>
</gene>
<protein>
    <submittedName>
        <fullName evidence="2">Uncharacterized protein</fullName>
    </submittedName>
</protein>
<dbReference type="Proteomes" id="UP000030701">
    <property type="component" value="Unassembled WGS sequence"/>
</dbReference>
<feature type="compositionally biased region" description="Acidic residues" evidence="1">
    <location>
        <begin position="61"/>
        <end position="73"/>
    </location>
</feature>